<dbReference type="SUPFAM" id="SSF57501">
    <property type="entry name" value="Cystine-knot cytokines"/>
    <property type="match status" value="1"/>
</dbReference>
<dbReference type="OrthoDB" id="6679387at2759"/>
<evidence type="ECO:0008006" key="4">
    <source>
        <dbReference type="Google" id="ProtNLM"/>
    </source>
</evidence>
<accession>A0A653D1N9</accession>
<protein>
    <recommendedName>
        <fullName evidence="4">Platelet-derived growth factor (PDGF) family profile domain-containing protein</fullName>
    </recommendedName>
</protein>
<feature type="chain" id="PRO_5025044981" description="Platelet-derived growth factor (PDGF) family profile domain-containing protein" evidence="1">
    <location>
        <begin position="24"/>
        <end position="152"/>
    </location>
</feature>
<feature type="signal peptide" evidence="1">
    <location>
        <begin position="1"/>
        <end position="23"/>
    </location>
</feature>
<dbReference type="InterPro" id="IPR029034">
    <property type="entry name" value="Cystine-knot_cytokine"/>
</dbReference>
<keyword evidence="3" id="KW-1185">Reference proteome</keyword>
<proteinExistence type="predicted"/>
<keyword evidence="1" id="KW-0732">Signal</keyword>
<dbReference type="EMBL" id="CAACVG010009750">
    <property type="protein sequence ID" value="VEN54081.1"/>
    <property type="molecule type" value="Genomic_DNA"/>
</dbReference>
<organism evidence="2 3">
    <name type="scientific">Callosobruchus maculatus</name>
    <name type="common">Southern cowpea weevil</name>
    <name type="synonym">Pulse bruchid</name>
    <dbReference type="NCBI Taxonomy" id="64391"/>
    <lineage>
        <taxon>Eukaryota</taxon>
        <taxon>Metazoa</taxon>
        <taxon>Ecdysozoa</taxon>
        <taxon>Arthropoda</taxon>
        <taxon>Hexapoda</taxon>
        <taxon>Insecta</taxon>
        <taxon>Pterygota</taxon>
        <taxon>Neoptera</taxon>
        <taxon>Endopterygota</taxon>
        <taxon>Coleoptera</taxon>
        <taxon>Polyphaga</taxon>
        <taxon>Cucujiformia</taxon>
        <taxon>Chrysomeloidea</taxon>
        <taxon>Chrysomelidae</taxon>
        <taxon>Bruchinae</taxon>
        <taxon>Bruchini</taxon>
        <taxon>Callosobruchus</taxon>
    </lineage>
</organism>
<gene>
    <name evidence="2" type="ORF">CALMAC_LOCUS13666</name>
</gene>
<dbReference type="AlphaFoldDB" id="A0A653D1N9"/>
<dbReference type="Gene3D" id="2.10.90.10">
    <property type="entry name" value="Cystine-knot cytokines"/>
    <property type="match status" value="1"/>
</dbReference>
<dbReference type="Proteomes" id="UP000410492">
    <property type="component" value="Unassembled WGS sequence"/>
</dbReference>
<evidence type="ECO:0000313" key="2">
    <source>
        <dbReference type="EMBL" id="VEN54081.1"/>
    </source>
</evidence>
<reference evidence="2 3" key="1">
    <citation type="submission" date="2019-01" db="EMBL/GenBank/DDBJ databases">
        <authorList>
            <person name="Sayadi A."/>
        </authorList>
    </citation>
    <scope>NUCLEOTIDE SEQUENCE [LARGE SCALE GENOMIC DNA]</scope>
</reference>
<evidence type="ECO:0000313" key="3">
    <source>
        <dbReference type="Proteomes" id="UP000410492"/>
    </source>
</evidence>
<sequence>MASYRAVLCVGILMCVFSKSVTSEKKCYSPVKKGLEFESRFRTHYRHTEVLFKCGEPRLRAISAKEIIRENDLVECLKDFKVEPSWTMLFRCENSGCCPDNMACVTDKEDEGVPIVFRIRPPNHKNKQRHPMFIELMAKNHSSCICDDIITK</sequence>
<name>A0A653D1N9_CALMS</name>
<evidence type="ECO:0000256" key="1">
    <source>
        <dbReference type="SAM" id="SignalP"/>
    </source>
</evidence>